<dbReference type="PATRIC" id="fig|1336752.4.peg.1753"/>
<protein>
    <submittedName>
        <fullName evidence="1">Uncharacterized protein</fullName>
    </submittedName>
</protein>
<evidence type="ECO:0000313" key="2">
    <source>
        <dbReference type="Proteomes" id="UP000014854"/>
    </source>
</evidence>
<proteinExistence type="predicted"/>
<gene>
    <name evidence="1" type="ORF">L910_4052</name>
</gene>
<organism evidence="1 2">
    <name type="scientific">Vibrio fluvialis PG41</name>
    <dbReference type="NCBI Taxonomy" id="1336752"/>
    <lineage>
        <taxon>Bacteria</taxon>
        <taxon>Pseudomonadati</taxon>
        <taxon>Pseudomonadota</taxon>
        <taxon>Gammaproteobacteria</taxon>
        <taxon>Vibrionales</taxon>
        <taxon>Vibrionaceae</taxon>
        <taxon>Vibrio</taxon>
    </lineage>
</organism>
<dbReference type="EMBL" id="ASXS01000006">
    <property type="protein sequence ID" value="EPP23491.1"/>
    <property type="molecule type" value="Genomic_DNA"/>
</dbReference>
<name>S7JHD7_VIBFL</name>
<dbReference type="RefSeq" id="WP_020329257.1">
    <property type="nucleotide sequence ID" value="NZ_ASXS01000006.1"/>
</dbReference>
<reference evidence="1 2" key="1">
    <citation type="journal article" date="2013" name="Gut Pathog.">
        <title>Evidence of a new metabolic capacity in an emerging diarrheal pathogen: lessons from the draft genomes of Vibrio fluvialis strains PG41 and I21563.</title>
        <authorList>
            <person name="Khatri I."/>
            <person name="Mahajan S."/>
            <person name="Dureja C."/>
            <person name="Subramanian S."/>
            <person name="Raychaudhuri S."/>
        </authorList>
    </citation>
    <scope>NUCLEOTIDE SEQUENCE [LARGE SCALE GENOMIC DNA]</scope>
    <source>
        <strain evidence="1 2">PG41</strain>
    </source>
</reference>
<dbReference type="Proteomes" id="UP000014854">
    <property type="component" value="Unassembled WGS sequence"/>
</dbReference>
<dbReference type="AlphaFoldDB" id="S7JHD7"/>
<sequence length="250" mass="28576">MAPRLPKQVDAEIYDLLNGSIRTGIAIPEIQFRGLIRKAEKLPAPFRYACLSALYSHSLDYERAIENAVYSVKYGCDEQFCVENALSALSNNKLFADIVKLSKEFPVLLNYSDSRNESYDAATYIFDLDYCEYIADNFELKQDNPLYDYEAFRCYLDNDRELIKKASDYMIHVFDGLTKLLKLANIRTKSFGFGMVSDSVSQYIEVNVSLHNTSIEQAVDLELSWHEHIAKFDVSEAQLCNMAFVIEAAE</sequence>
<accession>S7JHD7</accession>
<comment type="caution">
    <text evidence="1">The sequence shown here is derived from an EMBL/GenBank/DDBJ whole genome shotgun (WGS) entry which is preliminary data.</text>
</comment>
<evidence type="ECO:0000313" key="1">
    <source>
        <dbReference type="EMBL" id="EPP23491.1"/>
    </source>
</evidence>